<evidence type="ECO:0000313" key="1">
    <source>
        <dbReference type="EMBL" id="RDX47642.1"/>
    </source>
</evidence>
<protein>
    <submittedName>
        <fullName evidence="1">Uncharacterized protein</fullName>
    </submittedName>
</protein>
<proteinExistence type="predicted"/>
<accession>A0A371D572</accession>
<evidence type="ECO:0000313" key="2">
    <source>
        <dbReference type="Proteomes" id="UP000256964"/>
    </source>
</evidence>
<gene>
    <name evidence="1" type="ORF">OH76DRAFT_724412</name>
</gene>
<dbReference type="Proteomes" id="UP000256964">
    <property type="component" value="Unassembled WGS sequence"/>
</dbReference>
<dbReference type="AlphaFoldDB" id="A0A371D572"/>
<keyword evidence="2" id="KW-1185">Reference proteome</keyword>
<organism evidence="1 2">
    <name type="scientific">Lentinus brumalis</name>
    <dbReference type="NCBI Taxonomy" id="2498619"/>
    <lineage>
        <taxon>Eukaryota</taxon>
        <taxon>Fungi</taxon>
        <taxon>Dikarya</taxon>
        <taxon>Basidiomycota</taxon>
        <taxon>Agaricomycotina</taxon>
        <taxon>Agaricomycetes</taxon>
        <taxon>Polyporales</taxon>
        <taxon>Polyporaceae</taxon>
        <taxon>Lentinus</taxon>
    </lineage>
</organism>
<name>A0A371D572_9APHY</name>
<dbReference type="EMBL" id="KZ857417">
    <property type="protein sequence ID" value="RDX47642.1"/>
    <property type="molecule type" value="Genomic_DNA"/>
</dbReference>
<reference evidence="1 2" key="1">
    <citation type="journal article" date="2018" name="Biotechnol. Biofuels">
        <title>Integrative visual omics of the white-rot fungus Polyporus brumalis exposes the biotechnological potential of its oxidative enzymes for delignifying raw plant biomass.</title>
        <authorList>
            <person name="Miyauchi S."/>
            <person name="Rancon A."/>
            <person name="Drula E."/>
            <person name="Hage H."/>
            <person name="Chaduli D."/>
            <person name="Favel A."/>
            <person name="Grisel S."/>
            <person name="Henrissat B."/>
            <person name="Herpoel-Gimbert I."/>
            <person name="Ruiz-Duenas F.J."/>
            <person name="Chevret D."/>
            <person name="Hainaut M."/>
            <person name="Lin J."/>
            <person name="Wang M."/>
            <person name="Pangilinan J."/>
            <person name="Lipzen A."/>
            <person name="Lesage-Meessen L."/>
            <person name="Navarro D."/>
            <person name="Riley R."/>
            <person name="Grigoriev I.V."/>
            <person name="Zhou S."/>
            <person name="Raouche S."/>
            <person name="Rosso M.N."/>
        </authorList>
    </citation>
    <scope>NUCLEOTIDE SEQUENCE [LARGE SCALE GENOMIC DNA]</scope>
    <source>
        <strain evidence="1 2">BRFM 1820</strain>
    </source>
</reference>
<sequence>MTWRCVDALQRFPSIRLAIADSLSRNRQGRWVPCRNTCARPRRDDYAALSDGGGVVRA</sequence>